<protein>
    <submittedName>
        <fullName evidence="2">Uncharacterized protein</fullName>
    </submittedName>
</protein>
<keyword evidence="1" id="KW-0472">Membrane</keyword>
<keyword evidence="1" id="KW-1133">Transmembrane helix</keyword>
<evidence type="ECO:0000313" key="3">
    <source>
        <dbReference type="Proteomes" id="UP000323161"/>
    </source>
</evidence>
<reference evidence="2 3" key="1">
    <citation type="submission" date="2019-08" db="EMBL/GenBank/DDBJ databases">
        <title>Marinobacter ZYF650 sp. nov., a marine bacterium isolated from seawater of the Mariana trench.</title>
        <authorList>
            <person name="Ahmad W."/>
        </authorList>
    </citation>
    <scope>NUCLEOTIDE SEQUENCE [LARGE SCALE GENOMIC DNA]</scope>
    <source>
        <strain evidence="2 3">ZYF650</strain>
    </source>
</reference>
<dbReference type="Proteomes" id="UP000323161">
    <property type="component" value="Unassembled WGS sequence"/>
</dbReference>
<comment type="caution">
    <text evidence="2">The sequence shown here is derived from an EMBL/GenBank/DDBJ whole genome shotgun (WGS) entry which is preliminary data.</text>
</comment>
<keyword evidence="1" id="KW-0812">Transmembrane</keyword>
<accession>A0A5B0V8T8</accession>
<gene>
    <name evidence="2" type="ORF">FWJ25_18845</name>
</gene>
<dbReference type="RefSeq" id="WP_149601812.1">
    <property type="nucleotide sequence ID" value="NZ_VTUU01000016.1"/>
</dbReference>
<name>A0A5B0V8T8_9GAMM</name>
<evidence type="ECO:0000256" key="1">
    <source>
        <dbReference type="SAM" id="Phobius"/>
    </source>
</evidence>
<evidence type="ECO:0000313" key="2">
    <source>
        <dbReference type="EMBL" id="KAA1170593.1"/>
    </source>
</evidence>
<organism evidence="2 3">
    <name type="scientific">Marinobacter salinexigens</name>
    <dbReference type="NCBI Taxonomy" id="2919747"/>
    <lineage>
        <taxon>Bacteria</taxon>
        <taxon>Pseudomonadati</taxon>
        <taxon>Pseudomonadota</taxon>
        <taxon>Gammaproteobacteria</taxon>
        <taxon>Pseudomonadales</taxon>
        <taxon>Marinobacteraceae</taxon>
        <taxon>Marinobacter</taxon>
    </lineage>
</organism>
<proteinExistence type="predicted"/>
<dbReference type="AlphaFoldDB" id="A0A5B0V8T8"/>
<dbReference type="EMBL" id="VTUU01000016">
    <property type="protein sequence ID" value="KAA1170593.1"/>
    <property type="molecule type" value="Genomic_DNA"/>
</dbReference>
<keyword evidence="3" id="KW-1185">Reference proteome</keyword>
<feature type="transmembrane region" description="Helical" evidence="1">
    <location>
        <begin position="6"/>
        <end position="22"/>
    </location>
</feature>
<sequence>MEFEDLLLLVILIIAAYIWIVSQIEKKKREREYAEKHAELQARRSREMQKPLPKHMQRALSQFEAEYQQNPGAFKSMHEFSPLACFGYKVGKTNGLPEHLRREIIYFTWYAEIPSVVPRQYAQEWGEPGTSKRFSKIRSHLSMLANQRRSRKGYEVAVSHWDSDVNWLREKYSDLAYQYSQFGFKS</sequence>